<gene>
    <name evidence="2" type="ORF">MKZ38_008839</name>
</gene>
<evidence type="ECO:0000313" key="2">
    <source>
        <dbReference type="EMBL" id="KAJ2904121.1"/>
    </source>
</evidence>
<reference evidence="2" key="1">
    <citation type="submission" date="2022-07" db="EMBL/GenBank/DDBJ databases">
        <title>Draft genome sequence of Zalerion maritima ATCC 34329, a (micro)plastics degrading marine fungus.</title>
        <authorList>
            <person name="Paco A."/>
            <person name="Goncalves M.F.M."/>
            <person name="Rocha-Santos T.A.P."/>
            <person name="Alves A."/>
        </authorList>
    </citation>
    <scope>NUCLEOTIDE SEQUENCE</scope>
    <source>
        <strain evidence="2">ATCC 34329</strain>
    </source>
</reference>
<dbReference type="EMBL" id="JAKWBI020000062">
    <property type="protein sequence ID" value="KAJ2904121.1"/>
    <property type="molecule type" value="Genomic_DNA"/>
</dbReference>
<evidence type="ECO:0000256" key="1">
    <source>
        <dbReference type="SAM" id="MobiDB-lite"/>
    </source>
</evidence>
<feature type="region of interest" description="Disordered" evidence="1">
    <location>
        <begin position="111"/>
        <end position="450"/>
    </location>
</feature>
<feature type="compositionally biased region" description="Basic and acidic residues" evidence="1">
    <location>
        <begin position="417"/>
        <end position="436"/>
    </location>
</feature>
<sequence>MPSTSVHSQFAGKLPWPKAPDCTRCNMPCHRRNRISDQRPYYRCSHDDENWMAFFWDDLVGIDERNPRCNCAGRPPARWNKCTTKKGWFLNCATKSCSIWERADDAPAWFRGSDNEGEHEHSDSFPEPVHPQLQGYLSRNGESAAPAPDAAQVKREIQQDPDAPLLFVGPRPTANPARDGGGLRAMSVEPDIQIVDPPPRPPVEVIELSDGEDDPVEIPAPSTPRHPRIKRDPGAESASPPLCPRDGHPAGTAQLGQGYTPWDLQYRSPALIEAGDSDDDMFTDAPGQAQSQLGGSPGYTLSSQSQSQSQSQDPTSTMPSTCPNCSHPIAPLSTPGKPRHPAQAPSHNHHHPTTSAPATPRVLGGRVQRSGRATGTITPSSSASMRRQMEAFALGSPIPIRLDGRASTREGSNGGSEMREARAIGDTVGRRGEREGSPTPTAPRRSVVGG</sequence>
<evidence type="ECO:0000313" key="3">
    <source>
        <dbReference type="Proteomes" id="UP001201980"/>
    </source>
</evidence>
<feature type="compositionally biased region" description="Acidic residues" evidence="1">
    <location>
        <begin position="207"/>
        <end position="216"/>
    </location>
</feature>
<keyword evidence="3" id="KW-1185">Reference proteome</keyword>
<dbReference type="AlphaFoldDB" id="A0AAD5RUT0"/>
<accession>A0AAD5RUT0</accession>
<feature type="compositionally biased region" description="Polar residues" evidence="1">
    <location>
        <begin position="371"/>
        <end position="385"/>
    </location>
</feature>
<organism evidence="2 3">
    <name type="scientific">Zalerion maritima</name>
    <dbReference type="NCBI Taxonomy" id="339359"/>
    <lineage>
        <taxon>Eukaryota</taxon>
        <taxon>Fungi</taxon>
        <taxon>Dikarya</taxon>
        <taxon>Ascomycota</taxon>
        <taxon>Pezizomycotina</taxon>
        <taxon>Sordariomycetes</taxon>
        <taxon>Lulworthiomycetidae</taxon>
        <taxon>Lulworthiales</taxon>
        <taxon>Lulworthiaceae</taxon>
        <taxon>Zalerion</taxon>
    </lineage>
</organism>
<feature type="compositionally biased region" description="Basic and acidic residues" evidence="1">
    <location>
        <begin position="113"/>
        <end position="124"/>
    </location>
</feature>
<feature type="compositionally biased region" description="Low complexity" evidence="1">
    <location>
        <begin position="302"/>
        <end position="312"/>
    </location>
</feature>
<proteinExistence type="predicted"/>
<protein>
    <submittedName>
        <fullName evidence="2">Uncharacterized protein</fullName>
    </submittedName>
</protein>
<dbReference type="Proteomes" id="UP001201980">
    <property type="component" value="Unassembled WGS sequence"/>
</dbReference>
<name>A0AAD5RUT0_9PEZI</name>
<comment type="caution">
    <text evidence="2">The sequence shown here is derived from an EMBL/GenBank/DDBJ whole genome shotgun (WGS) entry which is preliminary data.</text>
</comment>
<feature type="compositionally biased region" description="Polar residues" evidence="1">
    <location>
        <begin position="313"/>
        <end position="324"/>
    </location>
</feature>